<protein>
    <submittedName>
        <fullName evidence="1">Enoyl-CoA hydratase-related protein</fullName>
    </submittedName>
</protein>
<dbReference type="InterPro" id="IPR001753">
    <property type="entry name" value="Enoyl-CoA_hydra/iso"/>
</dbReference>
<dbReference type="SUPFAM" id="SSF52096">
    <property type="entry name" value="ClpP/crotonase"/>
    <property type="match status" value="1"/>
</dbReference>
<keyword evidence="2" id="KW-1185">Reference proteome</keyword>
<dbReference type="Proteomes" id="UP001596328">
    <property type="component" value="Unassembled WGS sequence"/>
</dbReference>
<proteinExistence type="predicted"/>
<accession>A0ABD5S410</accession>
<name>A0ABD5S410_9EURY</name>
<dbReference type="Gene3D" id="3.90.226.10">
    <property type="entry name" value="2-enoyl-CoA Hydratase, Chain A, domain 1"/>
    <property type="match status" value="1"/>
</dbReference>
<dbReference type="Pfam" id="PF00378">
    <property type="entry name" value="ECH_1"/>
    <property type="match status" value="1"/>
</dbReference>
<feature type="non-terminal residue" evidence="1">
    <location>
        <position position="55"/>
    </location>
</feature>
<evidence type="ECO:0000313" key="1">
    <source>
        <dbReference type="EMBL" id="MFC6725982.1"/>
    </source>
</evidence>
<evidence type="ECO:0000313" key="2">
    <source>
        <dbReference type="Proteomes" id="UP001596328"/>
    </source>
</evidence>
<dbReference type="EMBL" id="JBHSWU010000816">
    <property type="protein sequence ID" value="MFC6725982.1"/>
    <property type="molecule type" value="Genomic_DNA"/>
</dbReference>
<organism evidence="1 2">
    <name type="scientific">Halobium palmae</name>
    <dbReference type="NCBI Taxonomy" id="1776492"/>
    <lineage>
        <taxon>Archaea</taxon>
        <taxon>Methanobacteriati</taxon>
        <taxon>Methanobacteriota</taxon>
        <taxon>Stenosarchaea group</taxon>
        <taxon>Halobacteria</taxon>
        <taxon>Halobacteriales</taxon>
        <taxon>Haloferacaceae</taxon>
        <taxon>Halobium</taxon>
    </lineage>
</organism>
<dbReference type="AlphaFoldDB" id="A0ABD5S410"/>
<dbReference type="InterPro" id="IPR029045">
    <property type="entry name" value="ClpP/crotonase-like_dom_sf"/>
</dbReference>
<reference evidence="1 2" key="1">
    <citation type="journal article" date="2019" name="Int. J. Syst. Evol. Microbiol.">
        <title>The Global Catalogue of Microorganisms (GCM) 10K type strain sequencing project: providing services to taxonomists for standard genome sequencing and annotation.</title>
        <authorList>
            <consortium name="The Broad Institute Genomics Platform"/>
            <consortium name="The Broad Institute Genome Sequencing Center for Infectious Disease"/>
            <person name="Wu L."/>
            <person name="Ma J."/>
        </authorList>
    </citation>
    <scope>NUCLEOTIDE SEQUENCE [LARGE SCALE GENOMIC DNA]</scope>
    <source>
        <strain evidence="1 2">NBRC 111368</strain>
    </source>
</reference>
<gene>
    <name evidence="1" type="ORF">ACFQE1_16745</name>
</gene>
<comment type="caution">
    <text evidence="1">The sequence shown here is derived from an EMBL/GenBank/DDBJ whole genome shotgun (WGS) entry which is preliminary data.</text>
</comment>
<sequence>MRVSDEDGVRTITFDRPESKNAMALELATDLADELAALDPEPLDACVLTGDAFSA</sequence>